<feature type="transmembrane region" description="Helical" evidence="1">
    <location>
        <begin position="231"/>
        <end position="252"/>
    </location>
</feature>
<accession>A0ABD5YN17</accession>
<feature type="transmembrane region" description="Helical" evidence="1">
    <location>
        <begin position="206"/>
        <end position="224"/>
    </location>
</feature>
<keyword evidence="1" id="KW-0812">Transmembrane</keyword>
<evidence type="ECO:0000259" key="2">
    <source>
        <dbReference type="Pfam" id="PF02517"/>
    </source>
</evidence>
<keyword evidence="1" id="KW-0472">Membrane</keyword>
<feature type="transmembrane region" description="Helical" evidence="1">
    <location>
        <begin position="62"/>
        <end position="85"/>
    </location>
</feature>
<dbReference type="GO" id="GO:0004175">
    <property type="term" value="F:endopeptidase activity"/>
    <property type="evidence" value="ECO:0007669"/>
    <property type="project" value="UniProtKB-ARBA"/>
</dbReference>
<dbReference type="EMBL" id="JBHTAX010000001">
    <property type="protein sequence ID" value="MFC7190784.1"/>
    <property type="molecule type" value="Genomic_DNA"/>
</dbReference>
<evidence type="ECO:0000313" key="4">
    <source>
        <dbReference type="Proteomes" id="UP001596417"/>
    </source>
</evidence>
<dbReference type="GO" id="GO:0080120">
    <property type="term" value="P:CAAX-box protein maturation"/>
    <property type="evidence" value="ECO:0007669"/>
    <property type="project" value="UniProtKB-ARBA"/>
</dbReference>
<dbReference type="RefSeq" id="WP_390205820.1">
    <property type="nucleotide sequence ID" value="NZ_JBHSZC010000001.1"/>
</dbReference>
<feature type="domain" description="CAAX prenyl protease 2/Lysostaphin resistance protein A-like" evidence="2">
    <location>
        <begin position="146"/>
        <end position="243"/>
    </location>
</feature>
<reference evidence="3 4" key="1">
    <citation type="journal article" date="2019" name="Int. J. Syst. Evol. Microbiol.">
        <title>The Global Catalogue of Microorganisms (GCM) 10K type strain sequencing project: providing services to taxonomists for standard genome sequencing and annotation.</title>
        <authorList>
            <consortium name="The Broad Institute Genomics Platform"/>
            <consortium name="The Broad Institute Genome Sequencing Center for Infectious Disease"/>
            <person name="Wu L."/>
            <person name="Ma J."/>
        </authorList>
    </citation>
    <scope>NUCLEOTIDE SEQUENCE [LARGE SCALE GENOMIC DNA]</scope>
    <source>
        <strain evidence="3 4">RDMS1</strain>
    </source>
</reference>
<dbReference type="PANTHER" id="PTHR36435:SF1">
    <property type="entry name" value="CAAX AMINO TERMINAL PROTEASE FAMILY PROTEIN"/>
    <property type="match status" value="1"/>
</dbReference>
<proteinExistence type="predicted"/>
<feature type="transmembrane region" description="Helical" evidence="1">
    <location>
        <begin position="105"/>
        <end position="125"/>
    </location>
</feature>
<evidence type="ECO:0000313" key="3">
    <source>
        <dbReference type="EMBL" id="MFC7190784.1"/>
    </source>
</evidence>
<dbReference type="PANTHER" id="PTHR36435">
    <property type="entry name" value="SLR1288 PROTEIN"/>
    <property type="match status" value="1"/>
</dbReference>
<keyword evidence="4" id="KW-1185">Reference proteome</keyword>
<protein>
    <submittedName>
        <fullName evidence="3">CPBP family intramembrane glutamic endopeptidase</fullName>
        <ecNumber evidence="3">3.4.-.-</ecNumber>
    </submittedName>
</protein>
<organism evidence="3 4">
    <name type="scientific">Halocatena marina</name>
    <dbReference type="NCBI Taxonomy" id="2934937"/>
    <lineage>
        <taxon>Archaea</taxon>
        <taxon>Methanobacteriati</taxon>
        <taxon>Methanobacteriota</taxon>
        <taxon>Stenosarchaea group</taxon>
        <taxon>Halobacteria</taxon>
        <taxon>Halobacteriales</taxon>
        <taxon>Natronomonadaceae</taxon>
        <taxon>Halocatena</taxon>
    </lineage>
</organism>
<evidence type="ECO:0000256" key="1">
    <source>
        <dbReference type="SAM" id="Phobius"/>
    </source>
</evidence>
<feature type="transmembrane region" description="Helical" evidence="1">
    <location>
        <begin position="20"/>
        <end position="50"/>
    </location>
</feature>
<dbReference type="InterPro" id="IPR052710">
    <property type="entry name" value="CAAX_protease"/>
</dbReference>
<feature type="transmembrane region" description="Helical" evidence="1">
    <location>
        <begin position="177"/>
        <end position="200"/>
    </location>
</feature>
<dbReference type="EC" id="3.4.-.-" evidence="3"/>
<keyword evidence="1" id="KW-1133">Transmembrane helix</keyword>
<comment type="caution">
    <text evidence="3">The sequence shown here is derived from an EMBL/GenBank/DDBJ whole genome shotgun (WGS) entry which is preliminary data.</text>
</comment>
<dbReference type="AlphaFoldDB" id="A0ABD5YN17"/>
<feature type="transmembrane region" description="Helical" evidence="1">
    <location>
        <begin position="145"/>
        <end position="165"/>
    </location>
</feature>
<dbReference type="Proteomes" id="UP001596417">
    <property type="component" value="Unassembled WGS sequence"/>
</dbReference>
<keyword evidence="3" id="KW-0378">Hydrolase</keyword>
<name>A0ABD5YN17_9EURY</name>
<sequence length="258" mass="27001">MGGRVTMEEATVKHETDDQLRVIGGMIALALGAYVAGNVIAFLVIMALQLVGIPVTDYPERLALISAFSLQGLGFGGVGLVYLMYSKDGSDLIRARIPNLSGISYLIGGIIAVLIGWGGVTFVITQLGVDPAQSELIESGLQNPALLLLLVPVSILLVGPAEELLYRGIVQGTIKRVIGPVPAIIIASAVFASIHVFGLIGSPTEMLVTLTVIFVLALILGSLYELSGNLVIPAIVHGLFNAIQFLIAYSQVMGIAAP</sequence>
<dbReference type="Pfam" id="PF02517">
    <property type="entry name" value="Rce1-like"/>
    <property type="match status" value="1"/>
</dbReference>
<gene>
    <name evidence="3" type="ORF">ACFQL7_13700</name>
</gene>
<dbReference type="InterPro" id="IPR003675">
    <property type="entry name" value="Rce1/LyrA-like_dom"/>
</dbReference>